<protein>
    <submittedName>
        <fullName evidence="1">Uncharacterized protein</fullName>
    </submittedName>
</protein>
<evidence type="ECO:0000313" key="1">
    <source>
        <dbReference type="EMBL" id="KAJ1179010.1"/>
    </source>
</evidence>
<proteinExistence type="predicted"/>
<evidence type="ECO:0000313" key="2">
    <source>
        <dbReference type="Proteomes" id="UP001066276"/>
    </source>
</evidence>
<reference evidence="1" key="1">
    <citation type="journal article" date="2022" name="bioRxiv">
        <title>Sequencing and chromosome-scale assembly of the giantPleurodeles waltlgenome.</title>
        <authorList>
            <person name="Brown T."/>
            <person name="Elewa A."/>
            <person name="Iarovenko S."/>
            <person name="Subramanian E."/>
            <person name="Araus A.J."/>
            <person name="Petzold A."/>
            <person name="Susuki M."/>
            <person name="Suzuki K.-i.T."/>
            <person name="Hayashi T."/>
            <person name="Toyoda A."/>
            <person name="Oliveira C."/>
            <person name="Osipova E."/>
            <person name="Leigh N.D."/>
            <person name="Simon A."/>
            <person name="Yun M.H."/>
        </authorList>
    </citation>
    <scope>NUCLEOTIDE SEQUENCE</scope>
    <source>
        <strain evidence="1">20211129_DDA</strain>
        <tissue evidence="1">Liver</tissue>
    </source>
</reference>
<sequence>MIWSSGARARPPLEAGKVAALIQQGAAAVCTPGCGSKILGWRAADCLSEVAAVVQLAARGGSGQVLGLWCATPLVVSNVVRSSVQCEVAAILCALTPGSGSDQPVDLAIVRKQGDPQWLGALLAWEGFRQDSGCRASAYTDGESAIPGPFWTHPPVTSYMTSLMTADLKDG</sequence>
<accession>A0AAV7TS27</accession>
<gene>
    <name evidence="1" type="ORF">NDU88_004249</name>
</gene>
<dbReference type="AlphaFoldDB" id="A0AAV7TS27"/>
<dbReference type="Proteomes" id="UP001066276">
    <property type="component" value="Chromosome 3_2"/>
</dbReference>
<dbReference type="EMBL" id="JANPWB010000006">
    <property type="protein sequence ID" value="KAJ1179010.1"/>
    <property type="molecule type" value="Genomic_DNA"/>
</dbReference>
<keyword evidence="2" id="KW-1185">Reference proteome</keyword>
<comment type="caution">
    <text evidence="1">The sequence shown here is derived from an EMBL/GenBank/DDBJ whole genome shotgun (WGS) entry which is preliminary data.</text>
</comment>
<name>A0AAV7TS27_PLEWA</name>
<organism evidence="1 2">
    <name type="scientific">Pleurodeles waltl</name>
    <name type="common">Iberian ribbed newt</name>
    <dbReference type="NCBI Taxonomy" id="8319"/>
    <lineage>
        <taxon>Eukaryota</taxon>
        <taxon>Metazoa</taxon>
        <taxon>Chordata</taxon>
        <taxon>Craniata</taxon>
        <taxon>Vertebrata</taxon>
        <taxon>Euteleostomi</taxon>
        <taxon>Amphibia</taxon>
        <taxon>Batrachia</taxon>
        <taxon>Caudata</taxon>
        <taxon>Salamandroidea</taxon>
        <taxon>Salamandridae</taxon>
        <taxon>Pleurodelinae</taxon>
        <taxon>Pleurodeles</taxon>
    </lineage>
</organism>